<dbReference type="EMBL" id="BMKQ01000001">
    <property type="protein sequence ID" value="GGF51146.1"/>
    <property type="molecule type" value="Genomic_DNA"/>
</dbReference>
<evidence type="ECO:0000256" key="9">
    <source>
        <dbReference type="ARBA" id="ARBA00023004"/>
    </source>
</evidence>
<evidence type="ECO:0000256" key="2">
    <source>
        <dbReference type="ARBA" id="ARBA00004948"/>
    </source>
</evidence>
<name>A0A917F7E9_9ACTN</name>
<evidence type="ECO:0000313" key="14">
    <source>
        <dbReference type="EMBL" id="GGF51146.1"/>
    </source>
</evidence>
<reference evidence="14" key="2">
    <citation type="submission" date="2020-09" db="EMBL/GenBank/DDBJ databases">
        <authorList>
            <person name="Sun Q."/>
            <person name="Zhou Y."/>
        </authorList>
    </citation>
    <scope>NUCLEOTIDE SEQUENCE</scope>
    <source>
        <strain evidence="14">CGMCC 1.16067</strain>
    </source>
</reference>
<evidence type="ECO:0000259" key="13">
    <source>
        <dbReference type="Pfam" id="PF09084"/>
    </source>
</evidence>
<keyword evidence="9" id="KW-0408">Iron</keyword>
<dbReference type="AlphaFoldDB" id="A0A917F7E9"/>
<accession>A0A917F7E9</accession>
<feature type="signal peptide" evidence="12">
    <location>
        <begin position="1"/>
        <end position="22"/>
    </location>
</feature>
<dbReference type="Gene3D" id="3.40.190.10">
    <property type="entry name" value="Periplasmic binding protein-like II"/>
    <property type="match status" value="2"/>
</dbReference>
<dbReference type="Pfam" id="PF09084">
    <property type="entry name" value="NMT1"/>
    <property type="match status" value="1"/>
</dbReference>
<dbReference type="InterPro" id="IPR027939">
    <property type="entry name" value="NMT1/THI5"/>
</dbReference>
<evidence type="ECO:0000256" key="11">
    <source>
        <dbReference type="ARBA" id="ARBA00048179"/>
    </source>
</evidence>
<comment type="similarity">
    <text evidence="3">Belongs to the NMT1/THI5 family.</text>
</comment>
<dbReference type="GO" id="GO:0009228">
    <property type="term" value="P:thiamine biosynthetic process"/>
    <property type="evidence" value="ECO:0007669"/>
    <property type="project" value="UniProtKB-KW"/>
</dbReference>
<dbReference type="PROSITE" id="PS51257">
    <property type="entry name" value="PROKAR_LIPOPROTEIN"/>
    <property type="match status" value="1"/>
</dbReference>
<keyword evidence="7" id="KW-0663">Pyridoxal phosphate</keyword>
<dbReference type="Proteomes" id="UP000649179">
    <property type="component" value="Unassembled WGS sequence"/>
</dbReference>
<evidence type="ECO:0000256" key="1">
    <source>
        <dbReference type="ARBA" id="ARBA00003469"/>
    </source>
</evidence>
<comment type="catalytic activity">
    <reaction evidence="11">
        <text>N(6)-(pyridoxal phosphate)-L-lysyl-[4-amino-5-hydroxymethyl-2-methylpyrimidine phosphate synthase] + L-histidyl-[4-amino-5-hydroxymethyl-2-methylpyrimidine phosphate synthase] + 2 Fe(3+) + 4 H2O = L-lysyl-[4-amino-5-hydroxymethyl-2-methylpyrimidine phosphate synthase] + (2S)-2-amino-5-hydroxy-4-oxopentanoyl-[4-amino-5-hydroxymethyl-2-methylpyrimidine phosphate synthase] + 4-amino-2-methyl-5-(phosphooxymethyl)pyrimidine + 3-oxopropanoate + 2 Fe(2+) + 2 H(+)</text>
        <dbReference type="Rhea" id="RHEA:65756"/>
        <dbReference type="Rhea" id="RHEA-COMP:16892"/>
        <dbReference type="Rhea" id="RHEA-COMP:16893"/>
        <dbReference type="Rhea" id="RHEA-COMP:16894"/>
        <dbReference type="Rhea" id="RHEA-COMP:16895"/>
        <dbReference type="ChEBI" id="CHEBI:15377"/>
        <dbReference type="ChEBI" id="CHEBI:15378"/>
        <dbReference type="ChEBI" id="CHEBI:29033"/>
        <dbReference type="ChEBI" id="CHEBI:29034"/>
        <dbReference type="ChEBI" id="CHEBI:29969"/>
        <dbReference type="ChEBI" id="CHEBI:29979"/>
        <dbReference type="ChEBI" id="CHEBI:33190"/>
        <dbReference type="ChEBI" id="CHEBI:58354"/>
        <dbReference type="ChEBI" id="CHEBI:143915"/>
        <dbReference type="ChEBI" id="CHEBI:157692"/>
    </reaction>
    <physiologicalReaction direction="left-to-right" evidence="11">
        <dbReference type="Rhea" id="RHEA:65757"/>
    </physiologicalReaction>
</comment>
<proteinExistence type="inferred from homology"/>
<keyword evidence="12" id="KW-0732">Signal</keyword>
<organism evidence="14 15">
    <name type="scientific">Marmoricola endophyticus</name>
    <dbReference type="NCBI Taxonomy" id="2040280"/>
    <lineage>
        <taxon>Bacteria</taxon>
        <taxon>Bacillati</taxon>
        <taxon>Actinomycetota</taxon>
        <taxon>Actinomycetes</taxon>
        <taxon>Propionibacteriales</taxon>
        <taxon>Nocardioidaceae</taxon>
        <taxon>Marmoricola</taxon>
    </lineage>
</organism>
<dbReference type="InterPro" id="IPR015168">
    <property type="entry name" value="SsuA/THI5"/>
</dbReference>
<comment type="function">
    <text evidence="1">Responsible for the formation of the pyrimidine heterocycle in the thiamine biosynthesis pathway. Catalyzes the formation of hydroxymethylpyrimidine phosphate (HMP-P) from histidine and pyridoxal phosphate (PLP). The protein uses PLP and the active site histidine to form HMP-P, generating an inactive enzyme. The enzyme can only undergo a single turnover, which suggests it is a suicide enzyme.</text>
</comment>
<sequence length="334" mass="35102">MRKRALIALVALVCLVATGCGAGGSEAGTLVVQSGNPAANLSNIDLYVAQKEGFFDDEGLDVSVRYSNGATLAAQLVASGKADVASITFEPIVDAYSKGVKGSFFWAKYKQGIYSVQVPENSPIRSFADLKGKTVGVASLTSSAIPFTKINLRRAGVPTDSVTFQPTGLGGPAKTAVQSGDVQALALWSDPYSTLAQDGLRLRTVEQGGVGRPGGGGYFASDKVLDGDKRSDLEKYAKALAKADAFIAKNPQKAIEDYWAVNPSAKSVGMQSTLTSLKAVLGDFVTSPPYGVFDPDEVESYVKQYADVQGVDDPPSVDQLITNDVAEQADRSVR</sequence>
<reference evidence="14" key="1">
    <citation type="journal article" date="2014" name="Int. J. Syst. Evol. Microbiol.">
        <title>Complete genome sequence of Corynebacterium casei LMG S-19264T (=DSM 44701T), isolated from a smear-ripened cheese.</title>
        <authorList>
            <consortium name="US DOE Joint Genome Institute (JGI-PGF)"/>
            <person name="Walter F."/>
            <person name="Albersmeier A."/>
            <person name="Kalinowski J."/>
            <person name="Ruckert C."/>
        </authorList>
    </citation>
    <scope>NUCLEOTIDE SEQUENCE</scope>
    <source>
        <strain evidence="14">CGMCC 1.16067</strain>
    </source>
</reference>
<evidence type="ECO:0000256" key="6">
    <source>
        <dbReference type="ARBA" id="ARBA00022723"/>
    </source>
</evidence>
<dbReference type="PANTHER" id="PTHR31528">
    <property type="entry name" value="4-AMINO-5-HYDROXYMETHYL-2-METHYLPYRIMIDINE PHOSPHATE SYNTHASE THI11-RELATED"/>
    <property type="match status" value="1"/>
</dbReference>
<feature type="domain" description="SsuA/THI5-like" evidence="13">
    <location>
        <begin position="44"/>
        <end position="254"/>
    </location>
</feature>
<dbReference type="GO" id="GO:0016740">
    <property type="term" value="F:transferase activity"/>
    <property type="evidence" value="ECO:0007669"/>
    <property type="project" value="UniProtKB-KW"/>
</dbReference>
<evidence type="ECO:0000313" key="15">
    <source>
        <dbReference type="Proteomes" id="UP000649179"/>
    </source>
</evidence>
<dbReference type="GO" id="GO:0046872">
    <property type="term" value="F:metal ion binding"/>
    <property type="evidence" value="ECO:0007669"/>
    <property type="project" value="UniProtKB-KW"/>
</dbReference>
<comment type="pathway">
    <text evidence="2">Cofactor biosynthesis; thiamine diphosphate biosynthesis.</text>
</comment>
<dbReference type="SUPFAM" id="SSF53850">
    <property type="entry name" value="Periplasmic binding protein-like II"/>
    <property type="match status" value="1"/>
</dbReference>
<keyword evidence="15" id="KW-1185">Reference proteome</keyword>
<keyword evidence="8" id="KW-0784">Thiamine biosynthesis</keyword>
<evidence type="ECO:0000256" key="3">
    <source>
        <dbReference type="ARBA" id="ARBA00009406"/>
    </source>
</evidence>
<comment type="subunit">
    <text evidence="4">Homodimer.</text>
</comment>
<gene>
    <name evidence="14" type="ORF">GCM10011519_26430</name>
</gene>
<comment type="caution">
    <text evidence="14">The sequence shown here is derived from an EMBL/GenBank/DDBJ whole genome shotgun (WGS) entry which is preliminary data.</text>
</comment>
<evidence type="ECO:0000256" key="8">
    <source>
        <dbReference type="ARBA" id="ARBA00022977"/>
    </source>
</evidence>
<keyword evidence="5" id="KW-0808">Transferase</keyword>
<evidence type="ECO:0000256" key="7">
    <source>
        <dbReference type="ARBA" id="ARBA00022898"/>
    </source>
</evidence>
<protein>
    <recommendedName>
        <fullName evidence="10">Thiamine pyrimidine synthase</fullName>
    </recommendedName>
</protein>
<feature type="chain" id="PRO_5039080149" description="Thiamine pyrimidine synthase" evidence="12">
    <location>
        <begin position="23"/>
        <end position="334"/>
    </location>
</feature>
<evidence type="ECO:0000256" key="10">
    <source>
        <dbReference type="ARBA" id="ARBA00033171"/>
    </source>
</evidence>
<dbReference type="PANTHER" id="PTHR31528:SF1">
    <property type="entry name" value="4-AMINO-5-HYDROXYMETHYL-2-METHYLPYRIMIDINE PHOSPHATE SYNTHASE THI11-RELATED"/>
    <property type="match status" value="1"/>
</dbReference>
<evidence type="ECO:0000256" key="4">
    <source>
        <dbReference type="ARBA" id="ARBA00011738"/>
    </source>
</evidence>
<evidence type="ECO:0000256" key="5">
    <source>
        <dbReference type="ARBA" id="ARBA00022679"/>
    </source>
</evidence>
<keyword evidence="6" id="KW-0479">Metal-binding</keyword>
<evidence type="ECO:0000256" key="12">
    <source>
        <dbReference type="SAM" id="SignalP"/>
    </source>
</evidence>
<dbReference type="RefSeq" id="WP_188780192.1">
    <property type="nucleotide sequence ID" value="NZ_BMKQ01000001.1"/>
</dbReference>